<dbReference type="SUPFAM" id="SSF47928">
    <property type="entry name" value="N-terminal domain of the delta subunit of the F1F0-ATP synthase"/>
    <property type="match status" value="1"/>
</dbReference>
<dbReference type="PANTHER" id="PTHR11910">
    <property type="entry name" value="ATP SYNTHASE DELTA CHAIN"/>
    <property type="match status" value="1"/>
</dbReference>
<dbReference type="HAMAP" id="MF_01416">
    <property type="entry name" value="ATP_synth_delta_bact"/>
    <property type="match status" value="1"/>
</dbReference>
<keyword evidence="2 7" id="KW-0813">Transport</keyword>
<evidence type="ECO:0000256" key="3">
    <source>
        <dbReference type="ARBA" id="ARBA00022781"/>
    </source>
</evidence>
<dbReference type="GO" id="GO:0046933">
    <property type="term" value="F:proton-transporting ATP synthase activity, rotational mechanism"/>
    <property type="evidence" value="ECO:0007669"/>
    <property type="project" value="UniProtKB-UniRule"/>
</dbReference>
<comment type="similarity">
    <text evidence="7">Belongs to the ATPase delta chain family.</text>
</comment>
<keyword evidence="5 7" id="KW-0472">Membrane</keyword>
<keyword evidence="6 7" id="KW-0066">ATP synthesis</keyword>
<evidence type="ECO:0000256" key="2">
    <source>
        <dbReference type="ARBA" id="ARBA00022448"/>
    </source>
</evidence>
<keyword evidence="9" id="KW-1185">Reference proteome</keyword>
<comment type="subcellular location">
    <subcellularLocation>
        <location evidence="7">Cell membrane</location>
        <topology evidence="7">Peripheral membrane protein</topology>
    </subcellularLocation>
    <subcellularLocation>
        <location evidence="1">Membrane</location>
    </subcellularLocation>
</comment>
<keyword evidence="3 7" id="KW-0375">Hydrogen ion transport</keyword>
<keyword evidence="8" id="KW-0378">Hydrolase</keyword>
<accession>A0A449B1F6</accession>
<dbReference type="EMBL" id="LR215036">
    <property type="protein sequence ID" value="VEU74432.1"/>
    <property type="molecule type" value="Genomic_DNA"/>
</dbReference>
<evidence type="ECO:0000256" key="5">
    <source>
        <dbReference type="ARBA" id="ARBA00023136"/>
    </source>
</evidence>
<evidence type="ECO:0000256" key="1">
    <source>
        <dbReference type="ARBA" id="ARBA00004370"/>
    </source>
</evidence>
<evidence type="ECO:0000256" key="7">
    <source>
        <dbReference type="HAMAP-Rule" id="MF_01416"/>
    </source>
</evidence>
<dbReference type="InterPro" id="IPR000711">
    <property type="entry name" value="ATPase_OSCP/dsu"/>
</dbReference>
<dbReference type="PRINTS" id="PR00125">
    <property type="entry name" value="ATPASEDELTA"/>
</dbReference>
<evidence type="ECO:0000313" key="9">
    <source>
        <dbReference type="Proteomes" id="UP000290985"/>
    </source>
</evidence>
<dbReference type="GO" id="GO:0045259">
    <property type="term" value="C:proton-transporting ATP synthase complex"/>
    <property type="evidence" value="ECO:0007669"/>
    <property type="project" value="UniProtKB-KW"/>
</dbReference>
<dbReference type="InterPro" id="IPR026015">
    <property type="entry name" value="ATP_synth_OSCP/delta_N_sf"/>
</dbReference>
<comment type="function">
    <text evidence="7">F(1)F(0) ATP synthase produces ATP from ADP in the presence of a proton or sodium gradient. F-type ATPases consist of two structural domains, F(1) containing the extramembraneous catalytic core and F(0) containing the membrane proton channel, linked together by a central stalk and a peripheral stalk. During catalysis, ATP synthesis in the catalytic domain of F(1) is coupled via a rotary mechanism of the central stalk subunits to proton translocation.</text>
</comment>
<dbReference type="KEGG" id="mcit:NCTC10181_00271"/>
<comment type="function">
    <text evidence="7">This protein is part of the stalk that links CF(0) to CF(1). It either transmits conformational changes from CF(0) to CF(1) or is implicated in proton conduction.</text>
</comment>
<evidence type="ECO:0000256" key="4">
    <source>
        <dbReference type="ARBA" id="ARBA00023065"/>
    </source>
</evidence>
<proteinExistence type="inferred from homology"/>
<keyword evidence="4 7" id="KW-0406">Ion transport</keyword>
<dbReference type="Pfam" id="PF00213">
    <property type="entry name" value="OSCP"/>
    <property type="match status" value="1"/>
</dbReference>
<dbReference type="RefSeq" id="WP_129725264.1">
    <property type="nucleotide sequence ID" value="NZ_LR215036.1"/>
</dbReference>
<name>A0A449B1F6_9BACT</name>
<dbReference type="GO" id="GO:0016787">
    <property type="term" value="F:hydrolase activity"/>
    <property type="evidence" value="ECO:0007669"/>
    <property type="project" value="UniProtKB-KW"/>
</dbReference>
<keyword evidence="7" id="KW-1003">Cell membrane</keyword>
<dbReference type="AlphaFoldDB" id="A0A449B1F6"/>
<dbReference type="NCBIfam" id="TIGR01145">
    <property type="entry name" value="ATP_synt_delta"/>
    <property type="match status" value="1"/>
</dbReference>
<dbReference type="Gene3D" id="1.10.520.20">
    <property type="entry name" value="N-terminal domain of the delta subunit of the F1F0-ATP synthase"/>
    <property type="match status" value="1"/>
</dbReference>
<dbReference type="Proteomes" id="UP000290985">
    <property type="component" value="Chromosome"/>
</dbReference>
<protein>
    <recommendedName>
        <fullName evidence="7">ATP synthase subunit delta</fullName>
    </recommendedName>
    <alternativeName>
        <fullName evidence="7">ATP synthase F(1) sector subunit delta</fullName>
    </alternativeName>
    <alternativeName>
        <fullName evidence="7">F-type ATPase subunit delta</fullName>
        <shortName evidence="7">F-ATPase subunit delta</shortName>
    </alternativeName>
</protein>
<gene>
    <name evidence="7 8" type="primary">atpH</name>
    <name evidence="8" type="ORF">NCTC10181_00271</name>
</gene>
<dbReference type="OrthoDB" id="400380at2"/>
<organism evidence="8 9">
    <name type="scientific">Mycoplasmopsis citelli</name>
    <dbReference type="NCBI Taxonomy" id="171281"/>
    <lineage>
        <taxon>Bacteria</taxon>
        <taxon>Bacillati</taxon>
        <taxon>Mycoplasmatota</taxon>
        <taxon>Mycoplasmoidales</taxon>
        <taxon>Metamycoplasmataceae</taxon>
        <taxon>Mycoplasmopsis</taxon>
    </lineage>
</organism>
<dbReference type="GO" id="GO:0005886">
    <property type="term" value="C:plasma membrane"/>
    <property type="evidence" value="ECO:0007669"/>
    <property type="project" value="UniProtKB-SubCell"/>
</dbReference>
<evidence type="ECO:0000313" key="8">
    <source>
        <dbReference type="EMBL" id="VEU74432.1"/>
    </source>
</evidence>
<keyword evidence="7" id="KW-0139">CF(1)</keyword>
<sequence>MLDKSSVKGYVIAIFELVKEANKLELIHHQMDEVLDIIKANPELITFLNNDLVKKEEKLTLIDQILEGFDLLIKNTIKVTVERKSVSKLKKIITNYLKLSNEALNISFVKVITAQEISSVQLQKIQAKLQNQYHKIFEVKNVIDSSLISGFKIAFDSKIIQSNYQNDLNELIGAITSKNLKGDK</sequence>
<reference evidence="8 9" key="1">
    <citation type="submission" date="2019-01" db="EMBL/GenBank/DDBJ databases">
        <authorList>
            <consortium name="Pathogen Informatics"/>
        </authorList>
    </citation>
    <scope>NUCLEOTIDE SEQUENCE [LARGE SCALE GENOMIC DNA]</scope>
    <source>
        <strain evidence="8 9">NCTC10181</strain>
    </source>
</reference>
<evidence type="ECO:0000256" key="6">
    <source>
        <dbReference type="ARBA" id="ARBA00023310"/>
    </source>
</evidence>